<dbReference type="AlphaFoldDB" id="A0A1D8ARQ9"/>
<evidence type="ECO:0000256" key="1">
    <source>
        <dbReference type="ARBA" id="ARBA00004571"/>
    </source>
</evidence>
<accession>A0A1D8ARQ9</accession>
<dbReference type="KEGG" id="obg:Verru16b_00607"/>
<dbReference type="GO" id="GO:0009279">
    <property type="term" value="C:cell outer membrane"/>
    <property type="evidence" value="ECO:0007669"/>
    <property type="project" value="UniProtKB-SubCell"/>
</dbReference>
<evidence type="ECO:0000313" key="13">
    <source>
        <dbReference type="EMBL" id="AOS43560.1"/>
    </source>
</evidence>
<dbReference type="SUPFAM" id="SSF56935">
    <property type="entry name" value="Porins"/>
    <property type="match status" value="2"/>
</dbReference>
<dbReference type="PANTHER" id="PTHR32552:SF68">
    <property type="entry name" value="FERRICHROME OUTER MEMBRANE TRANSPORTER_PHAGE RECEPTOR"/>
    <property type="match status" value="1"/>
</dbReference>
<evidence type="ECO:0000256" key="2">
    <source>
        <dbReference type="ARBA" id="ARBA00022448"/>
    </source>
</evidence>
<evidence type="ECO:0000256" key="11">
    <source>
        <dbReference type="SAM" id="SignalP"/>
    </source>
</evidence>
<protein>
    <submittedName>
        <fullName evidence="13">Catecholate siderophore receptor Fiu</fullName>
    </submittedName>
</protein>
<dbReference type="Gene3D" id="2.170.130.10">
    <property type="entry name" value="TonB-dependent receptor, plug domain"/>
    <property type="match status" value="1"/>
</dbReference>
<keyword evidence="14" id="KW-1185">Reference proteome</keyword>
<evidence type="ECO:0000313" key="14">
    <source>
        <dbReference type="Proteomes" id="UP000095228"/>
    </source>
</evidence>
<dbReference type="OrthoDB" id="175161at2"/>
<gene>
    <name evidence="13" type="ORF">Verru16b_00607</name>
</gene>
<evidence type="ECO:0000256" key="3">
    <source>
        <dbReference type="ARBA" id="ARBA00022452"/>
    </source>
</evidence>
<dbReference type="InterPro" id="IPR037066">
    <property type="entry name" value="Plug_dom_sf"/>
</dbReference>
<sequence length="1235" mass="135013">MTMNRLTVRSRALVGASALCLATVLRLNAQTTAPTQGQNPAELEETLVLSPFVVDASEDADSYAAKSTLAGTRVRTELKDVASAISVVTKQFMRDTGATDSASLLQYTTNTEVGGLGGNFSGNAGGLQFNEDSSLRRPNTNTRVRGLDSADNTRDYFLTEIPWDGYNVDRVDLQRGPNSILFGVGSPAGIINTSVNSATFKNKNSFENRIDKFGSMRFTADFNYVLLPNELAVRVAALDDKSQYRQEPAYNHDKRVFGAIRYTPQLFGEGANTSIRANFESGKVNANRPRTLPPVDSITPWFYTGTDGQGNLMLNKFTYDASKVNPGNAPFNRDNRGAYPFAYLNNGAVGRQFWTSIVGFYGNNEDSNATFIMQPGGGSGRNGIGPNGQPDLGIGGLPSARAVGITSFSSYMIASGLPGGANYADRSLSDPTIFDFYNNLIDGNNKFEWQNWNSGNVAIAQTFLNDRVGFEAVLDYQRYKDGARVFLGNSDTYKIGIDLMSHFHDGTANPNVGRAYVANSTERANNMADIERDGLRFTGYAELRADDFLDKSSKLAKILGRHVLTGLVSQDEKRVFDRSWATSAATADYTAFTGESNNLSSHFRSYDFVSYISETSLASRTSASGAFLSRVNNIVRAPNQALVRVFDNHWARSTTPGDANYVDPAAAYSWWGLNSQLPFMPANNGLISTGTQSENPANYVGWRNMVVDMLDADNGDIDALTTGSNRSLGINRSQGLTWQGYMFGDVLVPVFGWRKDRIENSNYSGTPDALGVVSTDFNIPESRKNFATGESKSWGAVLHVPAKWTSFLPASTTVSGFFNRSENFKADAIRGDVFGNAIPNPLGKTKEYGVVISTLDDKLTLKVTKYETTVANATLPGSNPLGQNSYFLWAVPVWGTAFVTNADQGIKGNNDNNSWAWNYAANDDSAAPQFRNPDQSLNQAWQNHPSTIREKAAIDAWRQLPLEQSFFGAYGGEVALINVEAMRAGNWPAADPIWQQKFDNQPGPGGTGFGTGTFTVDTVSKGYEIELLAQPTKNWNVSVNASKTFASRAALAPTIVTLMEEMTTFLAGPAGDIRLWGGGASNALRLQWQNNIVNPYNTFKSQEGSNAPEIAPWRFNAVTTYNFSEGRLKGSWIGGAYRWEDKRVLGYQFDPTIGNTGGALDITKPWKSDTDAHLDMWIGHSRKISEKINWRVQLNLRSVGESTGLVPVSLNPDGTVAFSRIQEGMVWQLTNTFEF</sequence>
<dbReference type="EMBL" id="CP016094">
    <property type="protein sequence ID" value="AOS43560.1"/>
    <property type="molecule type" value="Genomic_DNA"/>
</dbReference>
<keyword evidence="4" id="KW-0410">Iron transport</keyword>
<organism evidence="13 14">
    <name type="scientific">Lacunisphaera limnophila</name>
    <dbReference type="NCBI Taxonomy" id="1838286"/>
    <lineage>
        <taxon>Bacteria</taxon>
        <taxon>Pseudomonadati</taxon>
        <taxon>Verrucomicrobiota</taxon>
        <taxon>Opitutia</taxon>
        <taxon>Opitutales</taxon>
        <taxon>Opitutaceae</taxon>
        <taxon>Lacunisphaera</taxon>
    </lineage>
</organism>
<keyword evidence="13" id="KW-0675">Receptor</keyword>
<evidence type="ECO:0000256" key="9">
    <source>
        <dbReference type="ARBA" id="ARBA00023136"/>
    </source>
</evidence>
<keyword evidence="8" id="KW-0406">Ion transport</keyword>
<dbReference type="InterPro" id="IPR012910">
    <property type="entry name" value="Plug_dom"/>
</dbReference>
<dbReference type="STRING" id="1838286.Verru16b_00607"/>
<feature type="signal peptide" evidence="11">
    <location>
        <begin position="1"/>
        <end position="29"/>
    </location>
</feature>
<keyword evidence="9" id="KW-0472">Membrane</keyword>
<keyword evidence="6 11" id="KW-0732">Signal</keyword>
<evidence type="ECO:0000256" key="4">
    <source>
        <dbReference type="ARBA" id="ARBA00022496"/>
    </source>
</evidence>
<keyword evidence="3" id="KW-1134">Transmembrane beta strand</keyword>
<evidence type="ECO:0000256" key="8">
    <source>
        <dbReference type="ARBA" id="ARBA00023065"/>
    </source>
</evidence>
<dbReference type="Gene3D" id="2.40.170.20">
    <property type="entry name" value="TonB-dependent receptor, beta-barrel domain"/>
    <property type="match status" value="1"/>
</dbReference>
<dbReference type="Pfam" id="PF07715">
    <property type="entry name" value="Plug"/>
    <property type="match status" value="1"/>
</dbReference>
<keyword evidence="2" id="KW-0813">Transport</keyword>
<feature type="domain" description="TonB-dependent receptor plug" evidence="12">
    <location>
        <begin position="78"/>
        <end position="190"/>
    </location>
</feature>
<name>A0A1D8ARQ9_9BACT</name>
<keyword evidence="5" id="KW-0812">Transmembrane</keyword>
<evidence type="ECO:0000256" key="10">
    <source>
        <dbReference type="ARBA" id="ARBA00023237"/>
    </source>
</evidence>
<dbReference type="Proteomes" id="UP000095228">
    <property type="component" value="Chromosome"/>
</dbReference>
<keyword evidence="10" id="KW-0998">Cell outer membrane</keyword>
<dbReference type="InterPro" id="IPR039426">
    <property type="entry name" value="TonB-dep_rcpt-like"/>
</dbReference>
<evidence type="ECO:0000256" key="5">
    <source>
        <dbReference type="ARBA" id="ARBA00022692"/>
    </source>
</evidence>
<dbReference type="InterPro" id="IPR036942">
    <property type="entry name" value="Beta-barrel_TonB_sf"/>
</dbReference>
<comment type="subcellular location">
    <subcellularLocation>
        <location evidence="1">Cell outer membrane</location>
        <topology evidence="1">Multi-pass membrane protein</topology>
    </subcellularLocation>
</comment>
<dbReference type="PANTHER" id="PTHR32552">
    <property type="entry name" value="FERRICHROME IRON RECEPTOR-RELATED"/>
    <property type="match status" value="1"/>
</dbReference>
<dbReference type="GO" id="GO:0015344">
    <property type="term" value="F:siderophore uptake transmembrane transporter activity"/>
    <property type="evidence" value="ECO:0007669"/>
    <property type="project" value="TreeGrafter"/>
</dbReference>
<evidence type="ECO:0000256" key="6">
    <source>
        <dbReference type="ARBA" id="ARBA00022729"/>
    </source>
</evidence>
<reference evidence="13 14" key="1">
    <citation type="submission" date="2016-06" db="EMBL/GenBank/DDBJ databases">
        <title>Three novel species with peptidoglycan cell walls form the new genus Lacunisphaera gen. nov. in the family Opitutaceae of the verrucomicrobial subdivision 4.</title>
        <authorList>
            <person name="Rast P."/>
            <person name="Gloeckner I."/>
            <person name="Jogler M."/>
            <person name="Boedeker C."/>
            <person name="Jeske O."/>
            <person name="Wiegand S."/>
            <person name="Reinhardt R."/>
            <person name="Schumann P."/>
            <person name="Rohde M."/>
            <person name="Spring S."/>
            <person name="Gloeckner F.O."/>
            <person name="Jogler C."/>
        </authorList>
    </citation>
    <scope>NUCLEOTIDE SEQUENCE [LARGE SCALE GENOMIC DNA]</scope>
    <source>
        <strain evidence="13 14">IG16b</strain>
    </source>
</reference>
<keyword evidence="7" id="KW-0408">Iron</keyword>
<evidence type="ECO:0000256" key="7">
    <source>
        <dbReference type="ARBA" id="ARBA00023004"/>
    </source>
</evidence>
<evidence type="ECO:0000259" key="12">
    <source>
        <dbReference type="Pfam" id="PF07715"/>
    </source>
</evidence>
<feature type="chain" id="PRO_5009105090" evidence="11">
    <location>
        <begin position="30"/>
        <end position="1235"/>
    </location>
</feature>
<proteinExistence type="predicted"/>